<dbReference type="Proteomes" id="UP000654004">
    <property type="component" value="Unassembled WGS sequence"/>
</dbReference>
<dbReference type="EMBL" id="BMQW01000002">
    <property type="protein sequence ID" value="GGP81098.1"/>
    <property type="molecule type" value="Genomic_DNA"/>
</dbReference>
<feature type="compositionally biased region" description="Polar residues" evidence="1">
    <location>
        <begin position="1"/>
        <end position="27"/>
    </location>
</feature>
<dbReference type="RefSeq" id="WP_188954374.1">
    <property type="nucleotide sequence ID" value="NZ_BMQW01000002.1"/>
</dbReference>
<feature type="compositionally biased region" description="Low complexity" evidence="1">
    <location>
        <begin position="35"/>
        <end position="50"/>
    </location>
</feature>
<proteinExistence type="predicted"/>
<evidence type="ECO:0000313" key="2">
    <source>
        <dbReference type="EMBL" id="GGP81098.1"/>
    </source>
</evidence>
<organism evidence="2 3">
    <name type="scientific">Shewanella ulleungensis</name>
    <dbReference type="NCBI Taxonomy" id="2282699"/>
    <lineage>
        <taxon>Bacteria</taxon>
        <taxon>Pseudomonadati</taxon>
        <taxon>Pseudomonadota</taxon>
        <taxon>Gammaproteobacteria</taxon>
        <taxon>Alteromonadales</taxon>
        <taxon>Shewanellaceae</taxon>
        <taxon>Shewanella</taxon>
    </lineage>
</organism>
<feature type="region of interest" description="Disordered" evidence="1">
    <location>
        <begin position="1"/>
        <end position="85"/>
    </location>
</feature>
<keyword evidence="3" id="KW-1185">Reference proteome</keyword>
<reference evidence="3" key="1">
    <citation type="journal article" date="2019" name="Int. J. Syst. Evol. Microbiol.">
        <title>The Global Catalogue of Microorganisms (GCM) 10K type strain sequencing project: providing services to taxonomists for standard genome sequencing and annotation.</title>
        <authorList>
            <consortium name="The Broad Institute Genomics Platform"/>
            <consortium name="The Broad Institute Genome Sequencing Center for Infectious Disease"/>
            <person name="Wu L."/>
            <person name="Ma J."/>
        </authorList>
    </citation>
    <scope>NUCLEOTIDE SEQUENCE [LARGE SCALE GENOMIC DNA]</scope>
    <source>
        <strain evidence="3">JCM 32305</strain>
    </source>
</reference>
<evidence type="ECO:0000313" key="3">
    <source>
        <dbReference type="Proteomes" id="UP000654004"/>
    </source>
</evidence>
<evidence type="ECO:0000256" key="1">
    <source>
        <dbReference type="SAM" id="MobiDB-lite"/>
    </source>
</evidence>
<accession>A0ABQ2QGP1</accession>
<protein>
    <submittedName>
        <fullName evidence="2">Uncharacterized protein</fullName>
    </submittedName>
</protein>
<sequence>MKSKEYQNGFNSGSYKDNPHNMGTSENNDFERGVTQKQKQASSSTSATSKFNASFLLYNSSTPPEKNTLKPEVPVMPSYRYDKNK</sequence>
<comment type="caution">
    <text evidence="2">The sequence shown here is derived from an EMBL/GenBank/DDBJ whole genome shotgun (WGS) entry which is preliminary data.</text>
</comment>
<name>A0ABQ2QGP1_9GAMM</name>
<gene>
    <name evidence="2" type="ORF">GCM10009410_12460</name>
</gene>